<dbReference type="EMBL" id="LR796761">
    <property type="protein sequence ID" value="CAB4164271.1"/>
    <property type="molecule type" value="Genomic_DNA"/>
</dbReference>
<reference evidence="2" key="1">
    <citation type="submission" date="2020-04" db="EMBL/GenBank/DDBJ databases">
        <authorList>
            <person name="Chiriac C."/>
            <person name="Salcher M."/>
            <person name="Ghai R."/>
            <person name="Kavagutti S V."/>
        </authorList>
    </citation>
    <scope>NUCLEOTIDE SEQUENCE</scope>
</reference>
<gene>
    <name evidence="2" type="ORF">UFOVP830_18</name>
</gene>
<organism evidence="2">
    <name type="scientific">uncultured Caudovirales phage</name>
    <dbReference type="NCBI Taxonomy" id="2100421"/>
    <lineage>
        <taxon>Viruses</taxon>
        <taxon>Duplodnaviria</taxon>
        <taxon>Heunggongvirae</taxon>
        <taxon>Uroviricota</taxon>
        <taxon>Caudoviricetes</taxon>
        <taxon>Peduoviridae</taxon>
        <taxon>Maltschvirus</taxon>
        <taxon>Maltschvirus maltsch</taxon>
    </lineage>
</organism>
<evidence type="ECO:0000313" key="2">
    <source>
        <dbReference type="EMBL" id="CAB4164271.1"/>
    </source>
</evidence>
<protein>
    <submittedName>
        <fullName evidence="2">Uncharacterized protein</fullName>
    </submittedName>
</protein>
<name>A0A6J5P4J9_9CAUD</name>
<proteinExistence type="predicted"/>
<accession>A0A6J5P4J9</accession>
<feature type="region of interest" description="Disordered" evidence="1">
    <location>
        <begin position="425"/>
        <end position="450"/>
    </location>
</feature>
<evidence type="ECO:0000256" key="1">
    <source>
        <dbReference type="SAM" id="MobiDB-lite"/>
    </source>
</evidence>
<sequence length="450" mass="48823">MPELNLNYLNPSGQLGPDYAPQLNPMQTREWVQKQYAAREAEQQNNMLAQLYAKHYDPQTGGVNYNSLIGEAAQNPLTARAIPDIMGEAQKQSQSMAEIAQKRALQKQEEATATAKQDEIRREKIKEMATESYGRFRGVKDAESLLAWHLANPELEGTNKAERTAKLQQDLKDKGYDAVRAEIEGSLQAITGIKPEGAWKDVGDRLVLIDPITNKEISSIKKGATPGQVMTNERLTASGVNSANYPLLAQGIAEGRISPDRVNSRNATILEQALRLNPNADLNQLAGQGALARNPAFQQKAMAVESIPEVIKSVAEAGKKLNFSDNVKAIAEMQKWYAGQTQDPKLTEYMTLRNDSLMSIAYAMRQAGMSDYATRMEAEAASPSMSPAQLDAWVNAQMKALEPRLKQYRSVSVTGGNAIPPPAGAGMGAGAQTPAATGEWGKATVVPGGK</sequence>